<comment type="caution">
    <text evidence="4">The sequence shown here is derived from an EMBL/GenBank/DDBJ whole genome shotgun (WGS) entry which is preliminary data.</text>
</comment>
<dbReference type="InterPro" id="IPR017853">
    <property type="entry name" value="GH"/>
</dbReference>
<dbReference type="PROSITE" id="PS00330">
    <property type="entry name" value="HEMOLYSIN_CALCIUM"/>
    <property type="match status" value="2"/>
</dbReference>
<protein>
    <recommendedName>
        <fullName evidence="6">Calcium-binding protein</fullName>
    </recommendedName>
</protein>
<dbReference type="SUPFAM" id="SSF51445">
    <property type="entry name" value="(Trans)glycosidases"/>
    <property type="match status" value="1"/>
</dbReference>
<dbReference type="RefSeq" id="WP_339586669.1">
    <property type="nucleotide sequence ID" value="NZ_JBBHJZ010000002.1"/>
</dbReference>
<dbReference type="Pfam" id="PF17963">
    <property type="entry name" value="Big_9"/>
    <property type="match status" value="1"/>
</dbReference>
<gene>
    <name evidence="4" type="ORF">WG901_08675</name>
</gene>
<dbReference type="PANTHER" id="PTHR38340:SF1">
    <property type="entry name" value="S-LAYER PROTEIN"/>
    <property type="match status" value="1"/>
</dbReference>
<dbReference type="Pfam" id="PF00353">
    <property type="entry name" value="HemolysinCabind"/>
    <property type="match status" value="2"/>
</dbReference>
<reference evidence="4 5" key="1">
    <citation type="submission" date="2024-03" db="EMBL/GenBank/DDBJ databases">
        <authorList>
            <person name="Jo J.-H."/>
        </authorList>
    </citation>
    <scope>NUCLEOTIDE SEQUENCE [LARGE SCALE GENOMIC DNA]</scope>
    <source>
        <strain evidence="4 5">PS1R-30</strain>
    </source>
</reference>
<dbReference type="CDD" id="cd19608">
    <property type="entry name" value="GH113_mannanase-like"/>
    <property type="match status" value="1"/>
</dbReference>
<comment type="subcellular location">
    <subcellularLocation>
        <location evidence="1">Secreted</location>
    </subcellularLocation>
</comment>
<keyword evidence="2" id="KW-0964">Secreted</keyword>
<dbReference type="InterPro" id="IPR018511">
    <property type="entry name" value="Hemolysin-typ_Ca-bd_CS"/>
</dbReference>
<dbReference type="Pfam" id="PF22612">
    <property type="entry name" value="GH113"/>
    <property type="match status" value="1"/>
</dbReference>
<evidence type="ECO:0000313" key="4">
    <source>
        <dbReference type="EMBL" id="MEJ5976706.1"/>
    </source>
</evidence>
<evidence type="ECO:0000313" key="5">
    <source>
        <dbReference type="Proteomes" id="UP001361239"/>
    </source>
</evidence>
<dbReference type="SUPFAM" id="SSF51120">
    <property type="entry name" value="beta-Roll"/>
    <property type="match status" value="1"/>
</dbReference>
<dbReference type="InterPro" id="IPR055151">
    <property type="entry name" value="GH113"/>
</dbReference>
<organism evidence="4 5">
    <name type="scientific">Novosphingobium anseongense</name>
    <dbReference type="NCBI Taxonomy" id="3133436"/>
    <lineage>
        <taxon>Bacteria</taxon>
        <taxon>Pseudomonadati</taxon>
        <taxon>Pseudomonadota</taxon>
        <taxon>Alphaproteobacteria</taxon>
        <taxon>Sphingomonadales</taxon>
        <taxon>Sphingomonadaceae</taxon>
        <taxon>Novosphingobium</taxon>
    </lineage>
</organism>
<dbReference type="Gene3D" id="2.150.10.10">
    <property type="entry name" value="Serralysin-like metalloprotease, C-terminal"/>
    <property type="match status" value="2"/>
</dbReference>
<dbReference type="Gene3D" id="3.20.20.80">
    <property type="entry name" value="Glycosidases"/>
    <property type="match status" value="1"/>
</dbReference>
<dbReference type="InterPro" id="IPR050557">
    <property type="entry name" value="RTX_toxin/Mannuronan_C5-epim"/>
</dbReference>
<keyword evidence="5" id="KW-1185">Reference proteome</keyword>
<sequence length="934" mass="97562">MNHPSFDVQGISLSTFSIDGYADDDVKTYVGLVAASGANTVVLGNVSYVDLKSSKITSVIENGFNQTARMEDVASAVKIAKEAGLEVTLKPQLVTNDPAFARYTAASWINLVNPDLQIQDPKAFFASYKTHILEWAKLAEKSGASALSIGNEMVAATKPQYTSYWNDIIASIREVYSGQLTYAALAPVMANSSSNEITQIGFWDKLDFAGFDVYPSLAAKNDPTVADLNAAWRNFTVYGNKQDYVAFLDQMAKVVGKPVVFTETGAASFDGTSDRVTTTDGTIGTKAAVDFGEQADWWQSFFTTWATNPPSWLKGVYVFNNDPADLGNDYGSRSYNFFGKPAEQVISSWFGGETIIAAGQRNMASGLTDDTLYLYDPAENARIAESGKRASLETTLETEVTIKLTGALLSGSAPVINVIINGQDFGQVALKPIDSGYVTPQGIHFTTTQTYTFSVPTLTSINELKVGFASAASVSGVSSSTFFHSVTVNGVELQNATYLPSSGGSFAQALPVGGAGGTVSQWNGGYTVFDAAPWNDAVARNDVGTAKSPIAVDGGAGVDVVNVLGSFSDYVVKQLSDGRTSLSENAGLHQNAVLKDVEFVRFFDNGLLSLKDGVYVPAPVSGGTTPSVPAVPGSSTGTQPVPPTVPTTPVTPPAPAIQPVARDDSVKVKADASFANLYTQLLSNDTGGTGLKITGVDTTGTLGQITFDPVTKALAYSSSAASVGLKVGETASDSFRYTVTNAEGGTSSAVARVTLEGTSVASKSLIGTGRADDLKGTSANETIEGRAGNDTLRGGGGADRLIGEAGKDELFGDDGNDILLGGAGNDRLEGGAGNDRLAGDAGNDILVGGAGADTFLWNGGKDEILDFQVGVDTLMVNPGTTVKSTKVSDFDRDGSADLKITFNNGGEVILHHVALANLVPVVVSPIEITSTTWL</sequence>
<dbReference type="Proteomes" id="UP001361239">
    <property type="component" value="Unassembled WGS sequence"/>
</dbReference>
<dbReference type="PRINTS" id="PR00313">
    <property type="entry name" value="CABNDNGRPT"/>
</dbReference>
<proteinExistence type="predicted"/>
<feature type="compositionally biased region" description="Pro residues" evidence="3">
    <location>
        <begin position="640"/>
        <end position="656"/>
    </location>
</feature>
<evidence type="ECO:0000256" key="3">
    <source>
        <dbReference type="SAM" id="MobiDB-lite"/>
    </source>
</evidence>
<dbReference type="PANTHER" id="PTHR38340">
    <property type="entry name" value="S-LAYER PROTEIN"/>
    <property type="match status" value="1"/>
</dbReference>
<dbReference type="EMBL" id="JBBHJZ010000002">
    <property type="protein sequence ID" value="MEJ5976706.1"/>
    <property type="molecule type" value="Genomic_DNA"/>
</dbReference>
<feature type="region of interest" description="Disordered" evidence="3">
    <location>
        <begin position="631"/>
        <end position="658"/>
    </location>
</feature>
<evidence type="ECO:0008006" key="6">
    <source>
        <dbReference type="Google" id="ProtNLM"/>
    </source>
</evidence>
<name>A0ABU8RUF6_9SPHN</name>
<accession>A0ABU8RUF6</accession>
<dbReference type="InterPro" id="IPR001343">
    <property type="entry name" value="Hemolysn_Ca-bd"/>
</dbReference>
<evidence type="ECO:0000256" key="2">
    <source>
        <dbReference type="ARBA" id="ARBA00022525"/>
    </source>
</evidence>
<dbReference type="InterPro" id="IPR011049">
    <property type="entry name" value="Serralysin-like_metalloprot_C"/>
</dbReference>
<evidence type="ECO:0000256" key="1">
    <source>
        <dbReference type="ARBA" id="ARBA00004613"/>
    </source>
</evidence>